<feature type="transmembrane region" description="Helical" evidence="7">
    <location>
        <begin position="71"/>
        <end position="96"/>
    </location>
</feature>
<dbReference type="SUPFAM" id="SSF81345">
    <property type="entry name" value="ABC transporter involved in vitamin B12 uptake, BtuC"/>
    <property type="match status" value="1"/>
</dbReference>
<gene>
    <name evidence="8" type="ORF">SAMN05216251_104329</name>
</gene>
<feature type="transmembrane region" description="Helical" evidence="7">
    <location>
        <begin position="154"/>
        <end position="175"/>
    </location>
</feature>
<dbReference type="AlphaFoldDB" id="A0A1I2CHN7"/>
<evidence type="ECO:0000256" key="3">
    <source>
        <dbReference type="ARBA" id="ARBA00022692"/>
    </source>
</evidence>
<evidence type="ECO:0000256" key="7">
    <source>
        <dbReference type="SAM" id="Phobius"/>
    </source>
</evidence>
<dbReference type="PANTHER" id="PTHR30477">
    <property type="entry name" value="ABC-TRANSPORTER METAL-BINDING PROTEIN"/>
    <property type="match status" value="1"/>
</dbReference>
<protein>
    <submittedName>
        <fullName evidence="8">Zinc/manganese transport system permease protein</fullName>
    </submittedName>
</protein>
<dbReference type="PANTHER" id="PTHR30477:SF13">
    <property type="entry name" value="IRON TRANSPORT SYSTEM MEMBRANE PROTEIN HI_0360-RELATED"/>
    <property type="match status" value="1"/>
</dbReference>
<keyword evidence="6" id="KW-0813">Transport</keyword>
<name>A0A1I2CHN7_9ACTN</name>
<comment type="subcellular location">
    <subcellularLocation>
        <location evidence="6">Cell membrane</location>
        <topology evidence="6">Multi-pass membrane protein</topology>
    </subcellularLocation>
    <subcellularLocation>
        <location evidence="1">Membrane</location>
        <topology evidence="1">Multi-pass membrane protein</topology>
    </subcellularLocation>
</comment>
<evidence type="ECO:0000256" key="2">
    <source>
        <dbReference type="ARBA" id="ARBA00008034"/>
    </source>
</evidence>
<keyword evidence="4 7" id="KW-1133">Transmembrane helix</keyword>
<keyword evidence="3 6" id="KW-0812">Transmembrane</keyword>
<evidence type="ECO:0000256" key="4">
    <source>
        <dbReference type="ARBA" id="ARBA00022989"/>
    </source>
</evidence>
<feature type="transmembrane region" description="Helical" evidence="7">
    <location>
        <begin position="195"/>
        <end position="223"/>
    </location>
</feature>
<organism evidence="8 9">
    <name type="scientific">Actinacidiphila alni</name>
    <dbReference type="NCBI Taxonomy" id="380248"/>
    <lineage>
        <taxon>Bacteria</taxon>
        <taxon>Bacillati</taxon>
        <taxon>Actinomycetota</taxon>
        <taxon>Actinomycetes</taxon>
        <taxon>Kitasatosporales</taxon>
        <taxon>Streptomycetaceae</taxon>
        <taxon>Actinacidiphila</taxon>
    </lineage>
</organism>
<dbReference type="GO" id="GO:0043190">
    <property type="term" value="C:ATP-binding cassette (ABC) transporter complex"/>
    <property type="evidence" value="ECO:0007669"/>
    <property type="project" value="InterPro"/>
</dbReference>
<dbReference type="InterPro" id="IPR037294">
    <property type="entry name" value="ABC_BtuC-like"/>
</dbReference>
<keyword evidence="9" id="KW-1185">Reference proteome</keyword>
<dbReference type="EMBL" id="FONG01000004">
    <property type="protein sequence ID" value="SFE67662.1"/>
    <property type="molecule type" value="Genomic_DNA"/>
</dbReference>
<comment type="similarity">
    <text evidence="2 6">Belongs to the ABC-3 integral membrane protein family.</text>
</comment>
<dbReference type="GO" id="GO:0055085">
    <property type="term" value="P:transmembrane transport"/>
    <property type="evidence" value="ECO:0007669"/>
    <property type="project" value="InterPro"/>
</dbReference>
<feature type="transmembrane region" description="Helical" evidence="7">
    <location>
        <begin position="235"/>
        <end position="258"/>
    </location>
</feature>
<keyword evidence="5 7" id="KW-0472">Membrane</keyword>
<evidence type="ECO:0000313" key="9">
    <source>
        <dbReference type="Proteomes" id="UP000199323"/>
    </source>
</evidence>
<dbReference type="Proteomes" id="UP000199323">
    <property type="component" value="Unassembled WGS sequence"/>
</dbReference>
<evidence type="ECO:0000313" key="8">
    <source>
        <dbReference type="EMBL" id="SFE67662.1"/>
    </source>
</evidence>
<feature type="transmembrane region" description="Helical" evidence="7">
    <location>
        <begin position="264"/>
        <end position="285"/>
    </location>
</feature>
<feature type="transmembrane region" description="Helical" evidence="7">
    <location>
        <begin position="116"/>
        <end position="142"/>
    </location>
</feature>
<evidence type="ECO:0000256" key="5">
    <source>
        <dbReference type="ARBA" id="ARBA00023136"/>
    </source>
</evidence>
<evidence type="ECO:0000256" key="6">
    <source>
        <dbReference type="RuleBase" id="RU003943"/>
    </source>
</evidence>
<evidence type="ECO:0000256" key="1">
    <source>
        <dbReference type="ARBA" id="ARBA00004141"/>
    </source>
</evidence>
<dbReference type="InterPro" id="IPR001626">
    <property type="entry name" value="ABC_TroCD"/>
</dbReference>
<dbReference type="Gene3D" id="1.10.3470.10">
    <property type="entry name" value="ABC transporter involved in vitamin B12 uptake, BtuC"/>
    <property type="match status" value="1"/>
</dbReference>
<dbReference type="Pfam" id="PF00950">
    <property type="entry name" value="ABC-3"/>
    <property type="match status" value="1"/>
</dbReference>
<reference evidence="8 9" key="1">
    <citation type="submission" date="2016-10" db="EMBL/GenBank/DDBJ databases">
        <authorList>
            <person name="de Groot N.N."/>
        </authorList>
    </citation>
    <scope>NUCLEOTIDE SEQUENCE [LARGE SCALE GENOMIC DNA]</scope>
    <source>
        <strain evidence="8 9">CGMCC 4.3510</strain>
    </source>
</reference>
<feature type="transmembrane region" description="Helical" evidence="7">
    <location>
        <begin position="30"/>
        <end position="50"/>
    </location>
</feature>
<dbReference type="GO" id="GO:0010043">
    <property type="term" value="P:response to zinc ion"/>
    <property type="evidence" value="ECO:0007669"/>
    <property type="project" value="TreeGrafter"/>
</dbReference>
<sequence length="306" mass="31816">MQFADAVTAWSWNPLADIRQMWAFPFMVNAFRAGTIVAVLAGVIGWYMVLRRQSFAGHTLSTVAFPGAAGATLIGVGAVYGYFAFCVGAALVVAAVPRIGHEAGGEETAVTGTVQAFLLACGFLFVALYKGFLGGVNSLLFGSFLGITTTQVDVLAAVAVPVLLIVAAIGRPLLFASLDPAVAAARGVPVRPLSVVFLVLLGAATAATSQITGSLLVFALMVMPAATAQNLTARPALSIALSVTLAVLVTWTSLTIAYYSPYPIGFWVTTCAFACYLASWAVRLARGSLGRARWYGAGARVPLEVS</sequence>
<dbReference type="RefSeq" id="WP_245795888.1">
    <property type="nucleotide sequence ID" value="NZ_FONG01000004.1"/>
</dbReference>
<proteinExistence type="inferred from homology"/>
<dbReference type="STRING" id="380248.SAMN05216251_104329"/>
<accession>A0A1I2CHN7</accession>